<proteinExistence type="predicted"/>
<evidence type="ECO:0000313" key="2">
    <source>
        <dbReference type="EMBL" id="JAD25776.1"/>
    </source>
</evidence>
<accession>A0A0A8YIG6</accession>
<reference evidence="2" key="2">
    <citation type="journal article" date="2015" name="Data Brief">
        <title>Shoot transcriptome of the giant reed, Arundo donax.</title>
        <authorList>
            <person name="Barrero R.A."/>
            <person name="Guerrero F.D."/>
            <person name="Moolhuijzen P."/>
            <person name="Goolsby J.A."/>
            <person name="Tidwell J."/>
            <person name="Bellgard S.E."/>
            <person name="Bellgard M.I."/>
        </authorList>
    </citation>
    <scope>NUCLEOTIDE SEQUENCE</scope>
    <source>
        <tissue evidence="2">Shoot tissue taken approximately 20 cm above the soil surface</tissue>
    </source>
</reference>
<dbReference type="EMBL" id="GBRH01272119">
    <property type="protein sequence ID" value="JAD25776.1"/>
    <property type="molecule type" value="Transcribed_RNA"/>
</dbReference>
<dbReference type="AlphaFoldDB" id="A0A0A8YIG6"/>
<evidence type="ECO:0000256" key="1">
    <source>
        <dbReference type="SAM" id="MobiDB-lite"/>
    </source>
</evidence>
<reference evidence="2" key="1">
    <citation type="submission" date="2014-09" db="EMBL/GenBank/DDBJ databases">
        <authorList>
            <person name="Magalhaes I.L.F."/>
            <person name="Oliveira U."/>
            <person name="Santos F.R."/>
            <person name="Vidigal T.H.D.A."/>
            <person name="Brescovit A.D."/>
            <person name="Santos A.J."/>
        </authorList>
    </citation>
    <scope>NUCLEOTIDE SEQUENCE</scope>
    <source>
        <tissue evidence="2">Shoot tissue taken approximately 20 cm above the soil surface</tissue>
    </source>
</reference>
<name>A0A0A8YIG6_ARUDO</name>
<protein>
    <submittedName>
        <fullName evidence="2">Uncharacterized protein</fullName>
    </submittedName>
</protein>
<organism evidence="2">
    <name type="scientific">Arundo donax</name>
    <name type="common">Giant reed</name>
    <name type="synonym">Donax arundinaceus</name>
    <dbReference type="NCBI Taxonomy" id="35708"/>
    <lineage>
        <taxon>Eukaryota</taxon>
        <taxon>Viridiplantae</taxon>
        <taxon>Streptophyta</taxon>
        <taxon>Embryophyta</taxon>
        <taxon>Tracheophyta</taxon>
        <taxon>Spermatophyta</taxon>
        <taxon>Magnoliopsida</taxon>
        <taxon>Liliopsida</taxon>
        <taxon>Poales</taxon>
        <taxon>Poaceae</taxon>
        <taxon>PACMAD clade</taxon>
        <taxon>Arundinoideae</taxon>
        <taxon>Arundineae</taxon>
        <taxon>Arundo</taxon>
    </lineage>
</organism>
<feature type="compositionally biased region" description="Basic and acidic residues" evidence="1">
    <location>
        <begin position="1"/>
        <end position="12"/>
    </location>
</feature>
<sequence length="33" mass="3299">MGNGDDTRENRGLENTPLGIPGSGGDTAIGVAR</sequence>
<feature type="region of interest" description="Disordered" evidence="1">
    <location>
        <begin position="1"/>
        <end position="33"/>
    </location>
</feature>